<evidence type="ECO:0000313" key="2">
    <source>
        <dbReference type="EMBL" id="TWU00893.1"/>
    </source>
</evidence>
<evidence type="ECO:0008006" key="4">
    <source>
        <dbReference type="Google" id="ProtNLM"/>
    </source>
</evidence>
<evidence type="ECO:0000313" key="3">
    <source>
        <dbReference type="Proteomes" id="UP000320176"/>
    </source>
</evidence>
<feature type="chain" id="PRO_5022794207" description="Stigma-specific protein, Stig1" evidence="1">
    <location>
        <begin position="25"/>
        <end position="227"/>
    </location>
</feature>
<feature type="signal peptide" evidence="1">
    <location>
        <begin position="1"/>
        <end position="24"/>
    </location>
</feature>
<accession>A0A5C6ALJ1</accession>
<protein>
    <recommendedName>
        <fullName evidence="4">Stigma-specific protein, Stig1</fullName>
    </recommendedName>
</protein>
<name>A0A5C6ALJ1_9BACT</name>
<gene>
    <name evidence="2" type="ORF">Pla52n_42620</name>
</gene>
<dbReference type="Proteomes" id="UP000320176">
    <property type="component" value="Unassembled WGS sequence"/>
</dbReference>
<reference evidence="2 3" key="1">
    <citation type="submission" date="2019-02" db="EMBL/GenBank/DDBJ databases">
        <title>Deep-cultivation of Planctomycetes and their phenomic and genomic characterization uncovers novel biology.</title>
        <authorList>
            <person name="Wiegand S."/>
            <person name="Jogler M."/>
            <person name="Boedeker C."/>
            <person name="Pinto D."/>
            <person name="Vollmers J."/>
            <person name="Rivas-Marin E."/>
            <person name="Kohn T."/>
            <person name="Peeters S.H."/>
            <person name="Heuer A."/>
            <person name="Rast P."/>
            <person name="Oberbeckmann S."/>
            <person name="Bunk B."/>
            <person name="Jeske O."/>
            <person name="Meyerdierks A."/>
            <person name="Storesund J.E."/>
            <person name="Kallscheuer N."/>
            <person name="Luecker S."/>
            <person name="Lage O.M."/>
            <person name="Pohl T."/>
            <person name="Merkel B.J."/>
            <person name="Hornburger P."/>
            <person name="Mueller R.-W."/>
            <person name="Bruemmer F."/>
            <person name="Labrenz M."/>
            <person name="Spormann A.M."/>
            <person name="Op Den Camp H."/>
            <person name="Overmann J."/>
            <person name="Amann R."/>
            <person name="Jetten M.S.M."/>
            <person name="Mascher T."/>
            <person name="Medema M.H."/>
            <person name="Devos D.P."/>
            <person name="Kaster A.-K."/>
            <person name="Ovreas L."/>
            <person name="Rohde M."/>
            <person name="Galperin M.Y."/>
            <person name="Jogler C."/>
        </authorList>
    </citation>
    <scope>NUCLEOTIDE SEQUENCE [LARGE SCALE GENOMIC DNA]</scope>
    <source>
        <strain evidence="2 3">Pla52n</strain>
    </source>
</reference>
<comment type="caution">
    <text evidence="2">The sequence shown here is derived from an EMBL/GenBank/DDBJ whole genome shotgun (WGS) entry which is preliminary data.</text>
</comment>
<keyword evidence="3" id="KW-1185">Reference proteome</keyword>
<keyword evidence="1" id="KW-0732">Signal</keyword>
<proteinExistence type="predicted"/>
<dbReference type="EMBL" id="SJPN01000005">
    <property type="protein sequence ID" value="TWU00893.1"/>
    <property type="molecule type" value="Genomic_DNA"/>
</dbReference>
<evidence type="ECO:0000256" key="1">
    <source>
        <dbReference type="SAM" id="SignalP"/>
    </source>
</evidence>
<organism evidence="2 3">
    <name type="scientific">Stieleria varia</name>
    <dbReference type="NCBI Taxonomy" id="2528005"/>
    <lineage>
        <taxon>Bacteria</taxon>
        <taxon>Pseudomonadati</taxon>
        <taxon>Planctomycetota</taxon>
        <taxon>Planctomycetia</taxon>
        <taxon>Pirellulales</taxon>
        <taxon>Pirellulaceae</taxon>
        <taxon>Stieleria</taxon>
    </lineage>
</organism>
<sequence precursor="true">MRKFAFTGILASLALATAVSSSHAKDDFSALLSDLTFPNALAQQPAARVADAGPVIDLPETSSVPPMTGMELPPDTMAEQVPAPQPVTTHVDAYAPGSVQQNEFVAAEGYHNVDPNCSSCASGCDQGCGNGCNRGCSGPTCTPYVAPQLPSSSFYQYWRSNACNTRVWDGYQNKCCEASKHTMGQCDCFKPRKKLCDMGSCCIEHPVDCGPAPACWTKSSCDTCDGN</sequence>
<dbReference type="RefSeq" id="WP_146521437.1">
    <property type="nucleotide sequence ID" value="NZ_CP151726.1"/>
</dbReference>
<dbReference type="AlphaFoldDB" id="A0A5C6ALJ1"/>
<dbReference type="OrthoDB" id="285984at2"/>